<dbReference type="Proteomes" id="UP001499841">
    <property type="component" value="Unassembled WGS sequence"/>
</dbReference>
<comment type="caution">
    <text evidence="2">The sequence shown here is derived from an EMBL/GenBank/DDBJ whole genome shotgun (WGS) entry which is preliminary data.</text>
</comment>
<gene>
    <name evidence="2" type="ORF">GCM10022262_29840</name>
</gene>
<reference evidence="3" key="1">
    <citation type="journal article" date="2019" name="Int. J. Syst. Evol. Microbiol.">
        <title>The Global Catalogue of Microorganisms (GCM) 10K type strain sequencing project: providing services to taxonomists for standard genome sequencing and annotation.</title>
        <authorList>
            <consortium name="The Broad Institute Genomics Platform"/>
            <consortium name="The Broad Institute Genome Sequencing Center for Infectious Disease"/>
            <person name="Wu L."/>
            <person name="Ma J."/>
        </authorList>
    </citation>
    <scope>NUCLEOTIDE SEQUENCE [LARGE SCALE GENOMIC DNA]</scope>
    <source>
        <strain evidence="3">JCM 17459</strain>
    </source>
</reference>
<feature type="domain" description="DUF4180" evidence="1">
    <location>
        <begin position="37"/>
        <end position="147"/>
    </location>
</feature>
<protein>
    <recommendedName>
        <fullName evidence="1">DUF4180 domain-containing protein</fullName>
    </recommendedName>
</protein>
<proteinExistence type="predicted"/>
<organism evidence="2 3">
    <name type="scientific">Georgenia daeguensis</name>
    <dbReference type="NCBI Taxonomy" id="908355"/>
    <lineage>
        <taxon>Bacteria</taxon>
        <taxon>Bacillati</taxon>
        <taxon>Actinomycetota</taxon>
        <taxon>Actinomycetes</taxon>
        <taxon>Micrococcales</taxon>
        <taxon>Bogoriellaceae</taxon>
        <taxon>Georgenia</taxon>
    </lineage>
</organism>
<keyword evidence="3" id="KW-1185">Reference proteome</keyword>
<sequence length="153" mass="16172">MRDRALPPSGHQAPPDIPWSRSSVVRSLGLMPVETVNDTVVLHLPETGAPIAGGQDALDLVGEAWAVQAEVVAVPAGRLAPAFFDLRSGLAGDFVQKLVNYRLRLAIFGDISAHVGASDALRDFVRESNCGGHVWFLDGPEDLAQRLAPAAGS</sequence>
<dbReference type="InterPro" id="IPR025438">
    <property type="entry name" value="DUF4180"/>
</dbReference>
<accession>A0ABP8EXC4</accession>
<evidence type="ECO:0000313" key="3">
    <source>
        <dbReference type="Proteomes" id="UP001499841"/>
    </source>
</evidence>
<dbReference type="EMBL" id="BAABBA010000016">
    <property type="protein sequence ID" value="GAA4288624.1"/>
    <property type="molecule type" value="Genomic_DNA"/>
</dbReference>
<evidence type="ECO:0000259" key="1">
    <source>
        <dbReference type="Pfam" id="PF13788"/>
    </source>
</evidence>
<evidence type="ECO:0000313" key="2">
    <source>
        <dbReference type="EMBL" id="GAA4288624.1"/>
    </source>
</evidence>
<name>A0ABP8EXC4_9MICO</name>
<dbReference type="Pfam" id="PF13788">
    <property type="entry name" value="DUF4180"/>
    <property type="match status" value="1"/>
</dbReference>